<keyword evidence="2 6" id="KW-0472">Membrane</keyword>
<dbReference type="Proteomes" id="UP000332933">
    <property type="component" value="Unassembled WGS sequence"/>
</dbReference>
<gene>
    <name evidence="9" type="primary">Aste57867_10190</name>
    <name evidence="8" type="ORF">As57867_010151</name>
    <name evidence="9" type="ORF">ASTE57867_10190</name>
</gene>
<keyword evidence="3" id="KW-0564">Palmitate</keyword>
<evidence type="ECO:0000256" key="6">
    <source>
        <dbReference type="SAM" id="Phobius"/>
    </source>
</evidence>
<feature type="transmembrane region" description="Helical" evidence="6">
    <location>
        <begin position="138"/>
        <end position="161"/>
    </location>
</feature>
<reference evidence="8" key="2">
    <citation type="submission" date="2019-06" db="EMBL/GenBank/DDBJ databases">
        <title>Genomics analysis of Aphanomyces spp. identifies a new class of oomycete effector associated with host adaptation.</title>
        <authorList>
            <person name="Gaulin E."/>
        </authorList>
    </citation>
    <scope>NUCLEOTIDE SEQUENCE</scope>
    <source>
        <strain evidence="8">CBS 578.67</strain>
    </source>
</reference>
<evidence type="ECO:0000256" key="3">
    <source>
        <dbReference type="ARBA" id="ARBA00023139"/>
    </source>
</evidence>
<keyword evidence="10" id="KW-1185">Reference proteome</keyword>
<dbReference type="Pfam" id="PF10269">
    <property type="entry name" value="Tmemb_185A"/>
    <property type="match status" value="2"/>
</dbReference>
<accession>A0A485KQQ3</accession>
<feature type="transmembrane region" description="Helical" evidence="6">
    <location>
        <begin position="326"/>
        <end position="348"/>
    </location>
</feature>
<dbReference type="AlphaFoldDB" id="A0A485KQQ3"/>
<reference evidence="9 10" key="1">
    <citation type="submission" date="2019-03" db="EMBL/GenBank/DDBJ databases">
        <authorList>
            <person name="Gaulin E."/>
            <person name="Dumas B."/>
        </authorList>
    </citation>
    <scope>NUCLEOTIDE SEQUENCE [LARGE SCALE GENOMIC DNA]</scope>
    <source>
        <strain evidence="9">CBS 568.67</strain>
    </source>
</reference>
<keyword evidence="6" id="KW-1133">Transmembrane helix</keyword>
<evidence type="ECO:0000313" key="9">
    <source>
        <dbReference type="EMBL" id="VFT87066.1"/>
    </source>
</evidence>
<feature type="transmembrane region" description="Helical" evidence="6">
    <location>
        <begin position="253"/>
        <end position="276"/>
    </location>
</feature>
<dbReference type="PROSITE" id="PS50076">
    <property type="entry name" value="DNAJ_2"/>
    <property type="match status" value="1"/>
</dbReference>
<organism evidence="9 10">
    <name type="scientific">Aphanomyces stellatus</name>
    <dbReference type="NCBI Taxonomy" id="120398"/>
    <lineage>
        <taxon>Eukaryota</taxon>
        <taxon>Sar</taxon>
        <taxon>Stramenopiles</taxon>
        <taxon>Oomycota</taxon>
        <taxon>Saprolegniomycetes</taxon>
        <taxon>Saprolegniales</taxon>
        <taxon>Verrucalvaceae</taxon>
        <taxon>Aphanomyces</taxon>
    </lineage>
</organism>
<evidence type="ECO:0000256" key="5">
    <source>
        <dbReference type="ARBA" id="ARBA00023288"/>
    </source>
</evidence>
<dbReference type="GO" id="GO:0016020">
    <property type="term" value="C:membrane"/>
    <property type="evidence" value="ECO:0007669"/>
    <property type="project" value="UniProtKB-SubCell"/>
</dbReference>
<comment type="subcellular location">
    <subcellularLocation>
        <location evidence="1">Membrane</location>
        <topology evidence="1">Lipid-anchor</topology>
    </subcellularLocation>
</comment>
<evidence type="ECO:0000256" key="1">
    <source>
        <dbReference type="ARBA" id="ARBA00004635"/>
    </source>
</evidence>
<dbReference type="InterPro" id="IPR019396">
    <property type="entry name" value="TM_Fragile-X-F-assoc"/>
</dbReference>
<dbReference type="InterPro" id="IPR036869">
    <property type="entry name" value="J_dom_sf"/>
</dbReference>
<dbReference type="PROSITE" id="PS00636">
    <property type="entry name" value="DNAJ_1"/>
    <property type="match status" value="1"/>
</dbReference>
<feature type="transmembrane region" description="Helical" evidence="6">
    <location>
        <begin position="360"/>
        <end position="381"/>
    </location>
</feature>
<proteinExistence type="predicted"/>
<dbReference type="EMBL" id="CAADRA010005211">
    <property type="protein sequence ID" value="VFT87066.1"/>
    <property type="molecule type" value="Genomic_DNA"/>
</dbReference>
<dbReference type="OrthoDB" id="10250354at2759"/>
<keyword evidence="5" id="KW-0449">Lipoprotein</keyword>
<feature type="transmembrane region" description="Helical" evidence="6">
    <location>
        <begin position="212"/>
        <end position="232"/>
    </location>
</feature>
<keyword evidence="6" id="KW-0812">Transmembrane</keyword>
<sequence>MAKHTKYYDLMGVAPEATPEELKKAYRKKALQLHPDKRGNTPEAQDEFTTMKQAYDVLSDPRQREIYDQTGEDGLKMVNGFGEMGAEEMMAAAVGALSSMGAGMKCLLLFGVSFACALVLIIPIFWCLRVDHTVGWSWVNVFIPMWILDAFYLCFTCCAVASKDGPAEDDEGGELPRPTTFARVLGKSLLLLKTLLFVACQIFIAMKLQASVTWTCVAVLGPYFALEFILLVEKLIVGASLMKLATPDEPTPPGLLAAVCTSCFQNILRLIFGILVGLKVDESITCSWWLVFLPVWIHVAHNLVATVQNMLLAARLSGEPDAKANVGGIACMVVGYAIFLSPFVILAARLEATFSSMYILLPWFILAGSFVLLLWCCLCCVMRVPREESPLDPADVDVPVDERHDQDVYHVVHDEKV</sequence>
<name>A0A485KQQ3_9STRA</name>
<dbReference type="InterPro" id="IPR001623">
    <property type="entry name" value="DnaJ_domain"/>
</dbReference>
<dbReference type="GO" id="GO:0005737">
    <property type="term" value="C:cytoplasm"/>
    <property type="evidence" value="ECO:0007669"/>
    <property type="project" value="UniProtKB-ARBA"/>
</dbReference>
<dbReference type="Gene3D" id="1.10.287.110">
    <property type="entry name" value="DnaJ domain"/>
    <property type="match status" value="1"/>
</dbReference>
<evidence type="ECO:0000259" key="7">
    <source>
        <dbReference type="PROSITE" id="PS50076"/>
    </source>
</evidence>
<dbReference type="SUPFAM" id="SSF46565">
    <property type="entry name" value="Chaperone J-domain"/>
    <property type="match status" value="1"/>
</dbReference>
<evidence type="ECO:0000256" key="2">
    <source>
        <dbReference type="ARBA" id="ARBA00023136"/>
    </source>
</evidence>
<dbReference type="PANTHER" id="PTHR44027:SF7">
    <property type="entry name" value="DNAJ HOMOLOG SUBFAMILY C MEMBER 5 HOMOLOG"/>
    <property type="match status" value="1"/>
</dbReference>
<evidence type="ECO:0000313" key="10">
    <source>
        <dbReference type="Proteomes" id="UP000332933"/>
    </source>
</evidence>
<feature type="transmembrane region" description="Helical" evidence="6">
    <location>
        <begin position="288"/>
        <end position="314"/>
    </location>
</feature>
<dbReference type="PRINTS" id="PR00625">
    <property type="entry name" value="JDOMAIN"/>
</dbReference>
<evidence type="ECO:0000256" key="4">
    <source>
        <dbReference type="ARBA" id="ARBA00023186"/>
    </source>
</evidence>
<dbReference type="InterPro" id="IPR051434">
    <property type="entry name" value="DnaJ_C_subfamily_member5"/>
</dbReference>
<dbReference type="InterPro" id="IPR018253">
    <property type="entry name" value="DnaJ_domain_CS"/>
</dbReference>
<protein>
    <submittedName>
        <fullName evidence="9">Aste57867_10190 protein</fullName>
    </submittedName>
</protein>
<dbReference type="SMART" id="SM00271">
    <property type="entry name" value="DnaJ"/>
    <property type="match status" value="1"/>
</dbReference>
<dbReference type="CDD" id="cd06257">
    <property type="entry name" value="DnaJ"/>
    <property type="match status" value="1"/>
</dbReference>
<feature type="transmembrane region" description="Helical" evidence="6">
    <location>
        <begin position="106"/>
        <end position="126"/>
    </location>
</feature>
<dbReference type="Pfam" id="PF00226">
    <property type="entry name" value="DnaJ"/>
    <property type="match status" value="1"/>
</dbReference>
<dbReference type="PANTHER" id="PTHR44027">
    <property type="entry name" value="DNAJ HOMOLOG SUBFAMILY C MEMBER 5 HOMOLOG"/>
    <property type="match status" value="1"/>
</dbReference>
<keyword evidence="4" id="KW-0143">Chaperone</keyword>
<feature type="domain" description="J" evidence="7">
    <location>
        <begin position="6"/>
        <end position="71"/>
    </location>
</feature>
<evidence type="ECO:0000313" key="8">
    <source>
        <dbReference type="EMBL" id="KAF0699225.1"/>
    </source>
</evidence>
<dbReference type="EMBL" id="VJMH01005190">
    <property type="protein sequence ID" value="KAF0699225.1"/>
    <property type="molecule type" value="Genomic_DNA"/>
</dbReference>
<feature type="transmembrane region" description="Helical" evidence="6">
    <location>
        <begin position="181"/>
        <end position="206"/>
    </location>
</feature>